<feature type="compositionally biased region" description="Basic and acidic residues" evidence="1">
    <location>
        <begin position="57"/>
        <end position="86"/>
    </location>
</feature>
<protein>
    <submittedName>
        <fullName evidence="2">Uncharacterized protein</fullName>
    </submittedName>
</protein>
<reference evidence="2 3" key="1">
    <citation type="journal article" date="2018" name="Sci. Rep.">
        <title>Genomic signatures of local adaptation to the degree of environmental predictability in rotifers.</title>
        <authorList>
            <person name="Franch-Gras L."/>
            <person name="Hahn C."/>
            <person name="Garcia-Roger E.M."/>
            <person name="Carmona M.J."/>
            <person name="Serra M."/>
            <person name="Gomez A."/>
        </authorList>
    </citation>
    <scope>NUCLEOTIDE SEQUENCE [LARGE SCALE GENOMIC DNA]</scope>
    <source>
        <strain evidence="2">HYR1</strain>
    </source>
</reference>
<feature type="region of interest" description="Disordered" evidence="1">
    <location>
        <begin position="1"/>
        <end position="35"/>
    </location>
</feature>
<evidence type="ECO:0000313" key="2">
    <source>
        <dbReference type="EMBL" id="RNA23500.1"/>
    </source>
</evidence>
<evidence type="ECO:0000256" key="1">
    <source>
        <dbReference type="SAM" id="MobiDB-lite"/>
    </source>
</evidence>
<dbReference type="Proteomes" id="UP000276133">
    <property type="component" value="Unassembled WGS sequence"/>
</dbReference>
<organism evidence="2 3">
    <name type="scientific">Brachionus plicatilis</name>
    <name type="common">Marine rotifer</name>
    <name type="synonym">Brachionus muelleri</name>
    <dbReference type="NCBI Taxonomy" id="10195"/>
    <lineage>
        <taxon>Eukaryota</taxon>
        <taxon>Metazoa</taxon>
        <taxon>Spiralia</taxon>
        <taxon>Gnathifera</taxon>
        <taxon>Rotifera</taxon>
        <taxon>Eurotatoria</taxon>
        <taxon>Monogononta</taxon>
        <taxon>Pseudotrocha</taxon>
        <taxon>Ploima</taxon>
        <taxon>Brachionidae</taxon>
        <taxon>Brachionus</taxon>
    </lineage>
</organism>
<dbReference type="AlphaFoldDB" id="A0A3M7RJD2"/>
<accession>A0A3M7RJD2</accession>
<dbReference type="EMBL" id="REGN01003275">
    <property type="protein sequence ID" value="RNA23500.1"/>
    <property type="molecule type" value="Genomic_DNA"/>
</dbReference>
<evidence type="ECO:0000313" key="3">
    <source>
        <dbReference type="Proteomes" id="UP000276133"/>
    </source>
</evidence>
<dbReference type="OrthoDB" id="10201676at2759"/>
<proteinExistence type="predicted"/>
<gene>
    <name evidence="2" type="ORF">BpHYR1_002998</name>
</gene>
<sequence>MELTLTKLSNQLNSPKNSAYRSQFPTLSNPNVSTNFIPQTQIDSNAWADQSNNNSKKIVDFDSKTPTKTDKKLSKQISSKKDDEFKVAGPKKKKKSTKTYIKNSGQGQNLGFEACERKIEIYLGRIANNVKNEFVENYVKQIVNIQIFEQLTTNHKNFKSVYLIVRKSMIKHYGQEVQ</sequence>
<feature type="region of interest" description="Disordered" evidence="1">
    <location>
        <begin position="57"/>
        <end position="97"/>
    </location>
</feature>
<name>A0A3M7RJD2_BRAPC</name>
<comment type="caution">
    <text evidence="2">The sequence shown here is derived from an EMBL/GenBank/DDBJ whole genome shotgun (WGS) entry which is preliminary data.</text>
</comment>
<keyword evidence="3" id="KW-1185">Reference proteome</keyword>